<dbReference type="Proteomes" id="UP000031443">
    <property type="component" value="Unassembled WGS sequence"/>
</dbReference>
<name>M7B9U4_CHEMY</name>
<keyword evidence="2" id="KW-1185">Reference proteome</keyword>
<dbReference type="AlphaFoldDB" id="M7B9U4"/>
<evidence type="ECO:0000313" key="2">
    <source>
        <dbReference type="Proteomes" id="UP000031443"/>
    </source>
</evidence>
<gene>
    <name evidence="1" type="ORF">UY3_13962</name>
</gene>
<reference evidence="2" key="1">
    <citation type="journal article" date="2013" name="Nat. Genet.">
        <title>The draft genomes of soft-shell turtle and green sea turtle yield insights into the development and evolution of the turtle-specific body plan.</title>
        <authorList>
            <person name="Wang Z."/>
            <person name="Pascual-Anaya J."/>
            <person name="Zadissa A."/>
            <person name="Li W."/>
            <person name="Niimura Y."/>
            <person name="Huang Z."/>
            <person name="Li C."/>
            <person name="White S."/>
            <person name="Xiong Z."/>
            <person name="Fang D."/>
            <person name="Wang B."/>
            <person name="Ming Y."/>
            <person name="Chen Y."/>
            <person name="Zheng Y."/>
            <person name="Kuraku S."/>
            <person name="Pignatelli M."/>
            <person name="Herrero J."/>
            <person name="Beal K."/>
            <person name="Nozawa M."/>
            <person name="Li Q."/>
            <person name="Wang J."/>
            <person name="Zhang H."/>
            <person name="Yu L."/>
            <person name="Shigenobu S."/>
            <person name="Wang J."/>
            <person name="Liu J."/>
            <person name="Flicek P."/>
            <person name="Searle S."/>
            <person name="Wang J."/>
            <person name="Kuratani S."/>
            <person name="Yin Y."/>
            <person name="Aken B."/>
            <person name="Zhang G."/>
            <person name="Irie N."/>
        </authorList>
    </citation>
    <scope>NUCLEOTIDE SEQUENCE [LARGE SCALE GENOMIC DNA]</scope>
</reference>
<protein>
    <submittedName>
        <fullName evidence="1">Uncharacterized protein</fullName>
    </submittedName>
</protein>
<organism evidence="1 2">
    <name type="scientific">Chelonia mydas</name>
    <name type="common">Green sea-turtle</name>
    <name type="synonym">Chelonia agassizi</name>
    <dbReference type="NCBI Taxonomy" id="8469"/>
    <lineage>
        <taxon>Eukaryota</taxon>
        <taxon>Metazoa</taxon>
        <taxon>Chordata</taxon>
        <taxon>Craniata</taxon>
        <taxon>Vertebrata</taxon>
        <taxon>Euteleostomi</taxon>
        <taxon>Archelosauria</taxon>
        <taxon>Testudinata</taxon>
        <taxon>Testudines</taxon>
        <taxon>Cryptodira</taxon>
        <taxon>Durocryptodira</taxon>
        <taxon>Americhelydia</taxon>
        <taxon>Chelonioidea</taxon>
        <taxon>Cheloniidae</taxon>
        <taxon>Chelonia</taxon>
    </lineage>
</organism>
<accession>M7B9U4</accession>
<sequence length="139" mass="15654">MSMKRQLKDNAEELTKKAQLMELNPGTGIYPTRTDLLFPSSNAGAAQAAYGALSDEQAQPYKIGKGAILDSLGLTSEAYHRWFRIESFLCCGEGAPREAAHLWDLAKQELIQTRLDLVYEKNCQKQLEREQTALRTMEM</sequence>
<proteinExistence type="predicted"/>
<dbReference type="EMBL" id="KB559790">
    <property type="protein sequence ID" value="EMP28933.1"/>
    <property type="molecule type" value="Genomic_DNA"/>
</dbReference>
<evidence type="ECO:0000313" key="1">
    <source>
        <dbReference type="EMBL" id="EMP28933.1"/>
    </source>
</evidence>